<sequence>MPGRARMVQRFERWAHARSAITWLAWAAWLARDGCGPRHGASACRGAGFVRMPTARSQAPLAPGWLHECQPACGGVDALGAGLSTWMRQTTDRSGASPACHACSNLPCAAGDHAGMHANP</sequence>
<protein>
    <submittedName>
        <fullName evidence="1">Uncharacterized protein</fullName>
    </submittedName>
</protein>
<evidence type="ECO:0000313" key="2">
    <source>
        <dbReference type="Proteomes" id="UP000198357"/>
    </source>
</evidence>
<organism evidence="1 2">
    <name type="scientific">Xanthomonas citri pv. vignicola</name>
    <dbReference type="NCBI Taxonomy" id="473426"/>
    <lineage>
        <taxon>Bacteria</taxon>
        <taxon>Pseudomonadati</taxon>
        <taxon>Pseudomonadota</taxon>
        <taxon>Gammaproteobacteria</taxon>
        <taxon>Lysobacterales</taxon>
        <taxon>Lysobacteraceae</taxon>
        <taxon>Xanthomonas</taxon>
    </lineage>
</organism>
<evidence type="ECO:0000313" key="1">
    <source>
        <dbReference type="EMBL" id="ASK92994.1"/>
    </source>
</evidence>
<dbReference type="Proteomes" id="UP000198357">
    <property type="component" value="Chromosome"/>
</dbReference>
<name>A0AB33CGN7_XANCI</name>
<gene>
    <name evidence="1" type="ORF">XcvCFBP7111P_17125</name>
</gene>
<accession>A0AB33CGN7</accession>
<proteinExistence type="predicted"/>
<dbReference type="EMBL" id="CP022263">
    <property type="protein sequence ID" value="ASK92994.1"/>
    <property type="molecule type" value="Genomic_DNA"/>
</dbReference>
<dbReference type="AlphaFoldDB" id="A0AB33CGN7"/>
<reference evidence="1 2" key="1">
    <citation type="submission" date="2017-06" db="EMBL/GenBank/DDBJ databases">
        <title>First complete genome sequences of Xanthomonas citri pv. vignicola strains CFBP 7111, CFBP 7112 and CFBP 7113 using long-read technology.</title>
        <authorList>
            <person name="Ruh M."/>
            <person name="Briand M."/>
            <person name="Bonneau S."/>
            <person name="Jacques M.A."/>
            <person name="Chen N.W.G."/>
        </authorList>
    </citation>
    <scope>NUCLEOTIDE SEQUENCE [LARGE SCALE GENOMIC DNA]</scope>
    <source>
        <strain evidence="1 2">CFBP7111</strain>
    </source>
</reference>